<evidence type="ECO:0000259" key="1">
    <source>
        <dbReference type="Pfam" id="PF14526"/>
    </source>
</evidence>
<name>A0A2X2IZJ8_SPHMU</name>
<organism evidence="2 3">
    <name type="scientific">Sphingobacterium multivorum</name>
    <dbReference type="NCBI Taxonomy" id="28454"/>
    <lineage>
        <taxon>Bacteria</taxon>
        <taxon>Pseudomonadati</taxon>
        <taxon>Bacteroidota</taxon>
        <taxon>Sphingobacteriia</taxon>
        <taxon>Sphingobacteriales</taxon>
        <taxon>Sphingobacteriaceae</taxon>
        <taxon>Sphingobacterium</taxon>
    </lineage>
</organism>
<evidence type="ECO:0000313" key="3">
    <source>
        <dbReference type="Proteomes" id="UP000251241"/>
    </source>
</evidence>
<dbReference type="InterPro" id="IPR011256">
    <property type="entry name" value="Reg_factor_effector_dom_sf"/>
</dbReference>
<dbReference type="AlphaFoldDB" id="A0A2X2IZJ8"/>
<feature type="domain" description="Integron-associated effector binding protein" evidence="1">
    <location>
        <begin position="6"/>
        <end position="62"/>
    </location>
</feature>
<accession>A0A2X2IZJ8</accession>
<reference evidence="2 3" key="1">
    <citation type="submission" date="2018-06" db="EMBL/GenBank/DDBJ databases">
        <authorList>
            <consortium name="Pathogen Informatics"/>
            <person name="Doyle S."/>
        </authorList>
    </citation>
    <scope>NUCLEOTIDE SEQUENCE [LARGE SCALE GENOMIC DNA]</scope>
    <source>
        <strain evidence="2 3">NCTC11343</strain>
    </source>
</reference>
<evidence type="ECO:0000313" key="2">
    <source>
        <dbReference type="EMBL" id="SPZ84683.1"/>
    </source>
</evidence>
<dbReference type="InterPro" id="IPR029441">
    <property type="entry name" value="Cass2"/>
</dbReference>
<dbReference type="Pfam" id="PF14526">
    <property type="entry name" value="Cass2"/>
    <property type="match status" value="1"/>
</dbReference>
<dbReference type="RefSeq" id="WP_218565303.1">
    <property type="nucleotide sequence ID" value="NZ_UAUU01000003.1"/>
</dbReference>
<gene>
    <name evidence="2" type="ORF">NCTC11343_01227</name>
</gene>
<protein>
    <recommendedName>
        <fullName evidence="1">Integron-associated effector binding protein domain-containing protein</fullName>
    </recommendedName>
</protein>
<sequence>MNNKIIPSFSIIGLAIRTSNQNGQAAKDIPELWARFFKEDVLSRIPNKISNELYCIYTEYEKITHCLIRLY</sequence>
<dbReference type="Proteomes" id="UP000251241">
    <property type="component" value="Unassembled WGS sequence"/>
</dbReference>
<proteinExistence type="predicted"/>
<dbReference type="Gene3D" id="3.20.80.10">
    <property type="entry name" value="Regulatory factor, effector binding domain"/>
    <property type="match status" value="1"/>
</dbReference>
<dbReference type="EMBL" id="UAUU01000003">
    <property type="protein sequence ID" value="SPZ84683.1"/>
    <property type="molecule type" value="Genomic_DNA"/>
</dbReference>